<keyword evidence="1" id="KW-0812">Transmembrane</keyword>
<feature type="transmembrane region" description="Helical" evidence="1">
    <location>
        <begin position="49"/>
        <end position="69"/>
    </location>
</feature>
<evidence type="ECO:0000256" key="2">
    <source>
        <dbReference type="SAM" id="SignalP"/>
    </source>
</evidence>
<feature type="transmembrane region" description="Helical" evidence="1">
    <location>
        <begin position="81"/>
        <end position="103"/>
    </location>
</feature>
<comment type="caution">
    <text evidence="3">The sequence shown here is derived from an EMBL/GenBank/DDBJ whole genome shotgun (WGS) entry which is preliminary data.</text>
</comment>
<evidence type="ECO:0000313" key="3">
    <source>
        <dbReference type="EMBL" id="MFC5586410.1"/>
    </source>
</evidence>
<dbReference type="InterPro" id="IPR018688">
    <property type="entry name" value="PpoB2-like"/>
</dbReference>
<feature type="transmembrane region" description="Helical" evidence="1">
    <location>
        <begin position="161"/>
        <end position="180"/>
    </location>
</feature>
<sequence>MTNTKALPVALALASTLGLAALCWGLMAQTMGGMHMKPVASPGPFPAFIAMWITMMAAMMLPGIAPTVVKTARGGASGAAVLWFVAAYLIVWAVIGLPVYLLYQPHGTVIAGIVTIAAGLYEFTPIKKEARRRCCRGPLSSGLECGSFCVVMTIGLMAMQIAIGIMSLGWMVVVTLVICAQKLMPPREPIDTILGLALIGLGLAILAVPDHVPGLMPAM</sequence>
<accession>A0ABW0TBW5</accession>
<protein>
    <submittedName>
        <fullName evidence="3">DUF2182 domain-containing protein</fullName>
    </submittedName>
</protein>
<keyword evidence="1" id="KW-0472">Membrane</keyword>
<dbReference type="RefSeq" id="WP_223021836.1">
    <property type="nucleotide sequence ID" value="NZ_CP078143.1"/>
</dbReference>
<keyword evidence="4" id="KW-1185">Reference proteome</keyword>
<reference evidence="4" key="1">
    <citation type="journal article" date="2019" name="Int. J. Syst. Evol. Microbiol.">
        <title>The Global Catalogue of Microorganisms (GCM) 10K type strain sequencing project: providing services to taxonomists for standard genome sequencing and annotation.</title>
        <authorList>
            <consortium name="The Broad Institute Genomics Platform"/>
            <consortium name="The Broad Institute Genome Sequencing Center for Infectious Disease"/>
            <person name="Wu L."/>
            <person name="Ma J."/>
        </authorList>
    </citation>
    <scope>NUCLEOTIDE SEQUENCE [LARGE SCALE GENOMIC DNA]</scope>
    <source>
        <strain evidence="4">JCM 3366</strain>
    </source>
</reference>
<feature type="transmembrane region" description="Helical" evidence="1">
    <location>
        <begin position="109"/>
        <end position="126"/>
    </location>
</feature>
<evidence type="ECO:0000256" key="1">
    <source>
        <dbReference type="SAM" id="Phobius"/>
    </source>
</evidence>
<dbReference type="Pfam" id="PF09948">
    <property type="entry name" value="PpoB2"/>
    <property type="match status" value="1"/>
</dbReference>
<feature type="chain" id="PRO_5045220814" evidence="2">
    <location>
        <begin position="21"/>
        <end position="219"/>
    </location>
</feature>
<dbReference type="Proteomes" id="UP001596107">
    <property type="component" value="Unassembled WGS sequence"/>
</dbReference>
<gene>
    <name evidence="3" type="ORF">ACFPOD_14940</name>
</gene>
<dbReference type="EMBL" id="JBHSNB010000003">
    <property type="protein sequence ID" value="MFC5586410.1"/>
    <property type="molecule type" value="Genomic_DNA"/>
</dbReference>
<keyword evidence="1" id="KW-1133">Transmembrane helix</keyword>
<keyword evidence="2" id="KW-0732">Signal</keyword>
<organism evidence="3 4">
    <name type="scientific">Nitratireductor kimnyeongensis</name>
    <dbReference type="NCBI Taxonomy" id="430679"/>
    <lineage>
        <taxon>Bacteria</taxon>
        <taxon>Pseudomonadati</taxon>
        <taxon>Pseudomonadota</taxon>
        <taxon>Alphaproteobacteria</taxon>
        <taxon>Hyphomicrobiales</taxon>
        <taxon>Phyllobacteriaceae</taxon>
        <taxon>Nitratireductor</taxon>
    </lineage>
</organism>
<feature type="signal peptide" evidence="2">
    <location>
        <begin position="1"/>
        <end position="20"/>
    </location>
</feature>
<feature type="transmembrane region" description="Helical" evidence="1">
    <location>
        <begin position="192"/>
        <end position="209"/>
    </location>
</feature>
<proteinExistence type="predicted"/>
<evidence type="ECO:0000313" key="4">
    <source>
        <dbReference type="Proteomes" id="UP001596107"/>
    </source>
</evidence>
<name>A0ABW0TBW5_9HYPH</name>